<dbReference type="Gene3D" id="1.25.40.10">
    <property type="entry name" value="Tetratricopeptide repeat domain"/>
    <property type="match status" value="1"/>
</dbReference>
<proteinExistence type="inferred from homology"/>
<keyword evidence="2" id="KW-0943">RNA-mediated gene silencing</keyword>
<organism evidence="4 5">
    <name type="scientific">Ladona fulva</name>
    <name type="common">Scarce chaser dragonfly</name>
    <name type="synonym">Libellula fulva</name>
    <dbReference type="NCBI Taxonomy" id="123851"/>
    <lineage>
        <taxon>Eukaryota</taxon>
        <taxon>Metazoa</taxon>
        <taxon>Ecdysozoa</taxon>
        <taxon>Arthropoda</taxon>
        <taxon>Hexapoda</taxon>
        <taxon>Insecta</taxon>
        <taxon>Pterygota</taxon>
        <taxon>Palaeoptera</taxon>
        <taxon>Odonata</taxon>
        <taxon>Epiprocta</taxon>
        <taxon>Anisoptera</taxon>
        <taxon>Libelluloidea</taxon>
        <taxon>Libellulidae</taxon>
        <taxon>Ladona</taxon>
    </lineage>
</organism>
<feature type="region of interest" description="Disordered" evidence="3">
    <location>
        <begin position="180"/>
        <end position="239"/>
    </location>
</feature>
<keyword evidence="2" id="KW-0810">Translation regulation</keyword>
<comment type="function">
    <text evidence="2">Component of the CCR4-NOT complex which is one of the major cellular mRNA deadenylases and is linked to various cellular processes including bulk mRNA degradation, miRNA-mediated repression, translational repression during translational initiation and general transcription regulation.</text>
</comment>
<dbReference type="InterPro" id="IPR011990">
    <property type="entry name" value="TPR-like_helical_dom_sf"/>
</dbReference>
<evidence type="ECO:0000256" key="3">
    <source>
        <dbReference type="SAM" id="MobiDB-lite"/>
    </source>
</evidence>
<feature type="compositionally biased region" description="Low complexity" evidence="3">
    <location>
        <begin position="363"/>
        <end position="389"/>
    </location>
</feature>
<evidence type="ECO:0000313" key="5">
    <source>
        <dbReference type="Proteomes" id="UP000792457"/>
    </source>
</evidence>
<dbReference type="EMBL" id="KZ308274">
    <property type="protein sequence ID" value="KAG8226293.1"/>
    <property type="molecule type" value="Genomic_DNA"/>
</dbReference>
<comment type="subcellular location">
    <subcellularLocation>
        <location evidence="2">Cytoplasm</location>
    </subcellularLocation>
    <subcellularLocation>
        <location evidence="2">Nucleus</location>
    </subcellularLocation>
</comment>
<dbReference type="GO" id="GO:0006402">
    <property type="term" value="P:mRNA catabolic process"/>
    <property type="evidence" value="ECO:0007669"/>
    <property type="project" value="TreeGrafter"/>
</dbReference>
<dbReference type="PANTHER" id="PTHR12979:SF5">
    <property type="entry name" value="CCR4-NOT TRANSCRIPTION COMPLEX SUBUNIT 10"/>
    <property type="match status" value="1"/>
</dbReference>
<reference evidence="4" key="1">
    <citation type="submission" date="2013-04" db="EMBL/GenBank/DDBJ databases">
        <authorList>
            <person name="Qu J."/>
            <person name="Murali S.C."/>
            <person name="Bandaranaike D."/>
            <person name="Bellair M."/>
            <person name="Blankenburg K."/>
            <person name="Chao H."/>
            <person name="Dinh H."/>
            <person name="Doddapaneni H."/>
            <person name="Downs B."/>
            <person name="Dugan-Rocha S."/>
            <person name="Elkadiri S."/>
            <person name="Gnanaolivu R.D."/>
            <person name="Hernandez B."/>
            <person name="Javaid M."/>
            <person name="Jayaseelan J.C."/>
            <person name="Lee S."/>
            <person name="Li M."/>
            <person name="Ming W."/>
            <person name="Munidasa M."/>
            <person name="Muniz J."/>
            <person name="Nguyen L."/>
            <person name="Ongeri F."/>
            <person name="Osuji N."/>
            <person name="Pu L.-L."/>
            <person name="Puazo M."/>
            <person name="Qu C."/>
            <person name="Quiroz J."/>
            <person name="Raj R."/>
            <person name="Weissenberger G."/>
            <person name="Xin Y."/>
            <person name="Zou X."/>
            <person name="Han Y."/>
            <person name="Richards S."/>
            <person name="Worley K."/>
            <person name="Muzny D."/>
            <person name="Gibbs R."/>
        </authorList>
    </citation>
    <scope>NUCLEOTIDE SEQUENCE</scope>
    <source>
        <strain evidence="4">Sampled in the wild</strain>
    </source>
</reference>
<keyword evidence="2" id="KW-0539">Nucleus</keyword>
<evidence type="ECO:0000256" key="1">
    <source>
        <dbReference type="ARBA" id="ARBA00010080"/>
    </source>
</evidence>
<comment type="caution">
    <text evidence="4">The sequence shown here is derived from an EMBL/GenBank/DDBJ whole genome shotgun (WGS) entry which is preliminary data.</text>
</comment>
<feature type="non-terminal residue" evidence="4">
    <location>
        <position position="395"/>
    </location>
</feature>
<dbReference type="SUPFAM" id="SSF48452">
    <property type="entry name" value="TPR-like"/>
    <property type="match status" value="1"/>
</dbReference>
<keyword evidence="5" id="KW-1185">Reference proteome</keyword>
<dbReference type="GO" id="GO:0005634">
    <property type="term" value="C:nucleus"/>
    <property type="evidence" value="ECO:0007669"/>
    <property type="project" value="UniProtKB-SubCell"/>
</dbReference>
<dbReference type="Proteomes" id="UP000792457">
    <property type="component" value="Unassembled WGS sequence"/>
</dbReference>
<comment type="similarity">
    <text evidence="1 2">Belongs to the CNOT10 family.</text>
</comment>
<dbReference type="GO" id="GO:0017148">
    <property type="term" value="P:negative regulation of translation"/>
    <property type="evidence" value="ECO:0007669"/>
    <property type="project" value="TreeGrafter"/>
</dbReference>
<evidence type="ECO:0000313" key="4">
    <source>
        <dbReference type="EMBL" id="KAG8226293.1"/>
    </source>
</evidence>
<accession>A0A8K0NYL0</accession>
<reference evidence="4" key="2">
    <citation type="submission" date="2017-10" db="EMBL/GenBank/DDBJ databases">
        <title>Ladona fulva Genome sequencing and assembly.</title>
        <authorList>
            <person name="Murali S."/>
            <person name="Richards S."/>
            <person name="Bandaranaike D."/>
            <person name="Bellair M."/>
            <person name="Blankenburg K."/>
            <person name="Chao H."/>
            <person name="Dinh H."/>
            <person name="Doddapaneni H."/>
            <person name="Dugan-Rocha S."/>
            <person name="Elkadiri S."/>
            <person name="Gnanaolivu R."/>
            <person name="Hernandez B."/>
            <person name="Skinner E."/>
            <person name="Javaid M."/>
            <person name="Lee S."/>
            <person name="Li M."/>
            <person name="Ming W."/>
            <person name="Munidasa M."/>
            <person name="Muniz J."/>
            <person name="Nguyen L."/>
            <person name="Hughes D."/>
            <person name="Osuji N."/>
            <person name="Pu L.-L."/>
            <person name="Puazo M."/>
            <person name="Qu C."/>
            <person name="Quiroz J."/>
            <person name="Raj R."/>
            <person name="Weissenberger G."/>
            <person name="Xin Y."/>
            <person name="Zou X."/>
            <person name="Han Y."/>
            <person name="Worley K."/>
            <person name="Muzny D."/>
            <person name="Gibbs R."/>
        </authorList>
    </citation>
    <scope>NUCLEOTIDE SEQUENCE</scope>
    <source>
        <strain evidence="4">Sampled in the wild</strain>
    </source>
</reference>
<dbReference type="GO" id="GO:0030014">
    <property type="term" value="C:CCR4-NOT complex"/>
    <property type="evidence" value="ECO:0007669"/>
    <property type="project" value="UniProtKB-UniRule"/>
</dbReference>
<dbReference type="GO" id="GO:0031047">
    <property type="term" value="P:regulatory ncRNA-mediated gene silencing"/>
    <property type="evidence" value="ECO:0007669"/>
    <property type="project" value="UniProtKB-UniRule"/>
</dbReference>
<dbReference type="AlphaFoldDB" id="A0A8K0NYL0"/>
<keyword evidence="2" id="KW-0963">Cytoplasm</keyword>
<sequence>MACIHQCMGKPNLACHYLNRAMQENDAALSSLPQPEQGERLSGRPLHCLSGDRSPWLLHNMGLCLLHSGRPIQAFDCLVAAVRFHHADPRLWLRLAECCIAAHHPGNEADFDLSARRKDLVQGVVGVPPHRKIVLTSHLNKDDKYSCDGQSSAIPVPSLEFASLCLRNALQLILPNAQMPSPAASSAMEDEGSQLGKWPKPSSTPSEESTEKVSGGPQSRLAATPECPSMNSGMVSGGNGISSGGSGSYTGDLGALHCSVLAASAYVSLCLGDCAIALQHAQNLLTQPRLSGAHRLLGHLYAAEALILLDRLSEAVSHLNPENVWDISLSVPAAPFEGVNPIGTDSDARDDIAVGSKGVDGITPPTTVPSSTGTSATISSSTPSSTSSSENGRIL</sequence>
<dbReference type="GO" id="GO:0005737">
    <property type="term" value="C:cytoplasm"/>
    <property type="evidence" value="ECO:0007669"/>
    <property type="project" value="UniProtKB-SubCell"/>
</dbReference>
<feature type="region of interest" description="Disordered" evidence="3">
    <location>
        <begin position="341"/>
        <end position="395"/>
    </location>
</feature>
<keyword evidence="2" id="KW-0805">Transcription regulation</keyword>
<gene>
    <name evidence="4" type="ORF">J437_LFUL002732</name>
</gene>
<keyword evidence="2" id="KW-0804">Transcription</keyword>
<dbReference type="OrthoDB" id="25157at2759"/>
<dbReference type="PANTHER" id="PTHR12979">
    <property type="entry name" value="CCR4-NOT TRANSCRIPTION COMPLEX SUBUNIT 10"/>
    <property type="match status" value="1"/>
</dbReference>
<evidence type="ECO:0000256" key="2">
    <source>
        <dbReference type="RuleBase" id="RU367083"/>
    </source>
</evidence>
<dbReference type="InterPro" id="IPR039740">
    <property type="entry name" value="CNOT10"/>
</dbReference>
<name>A0A8K0NYL0_LADFU</name>
<protein>
    <recommendedName>
        <fullName evidence="2">CCR4-NOT transcription complex subunit 10</fullName>
    </recommendedName>
</protein>